<gene>
    <name evidence="1" type="ORF">GARC_3366</name>
</gene>
<accession>K6XI73</accession>
<proteinExistence type="predicted"/>
<organism evidence="1 2">
    <name type="scientific">Paraglaciecola arctica BSs20135</name>
    <dbReference type="NCBI Taxonomy" id="493475"/>
    <lineage>
        <taxon>Bacteria</taxon>
        <taxon>Pseudomonadati</taxon>
        <taxon>Pseudomonadota</taxon>
        <taxon>Gammaproteobacteria</taxon>
        <taxon>Alteromonadales</taxon>
        <taxon>Alteromonadaceae</taxon>
        <taxon>Paraglaciecola</taxon>
    </lineage>
</organism>
<evidence type="ECO:0000313" key="1">
    <source>
        <dbReference type="EMBL" id="GAC20324.1"/>
    </source>
</evidence>
<sequence length="64" mass="7227">MIKKSIKVTLTPLFQLLEDIRQATNKGLAIGNDDFFADIESLTGRLVVEGKRGRPVGWRKKKND</sequence>
<comment type="caution">
    <text evidence="1">The sequence shown here is derived from an EMBL/GenBank/DDBJ whole genome shotgun (WGS) entry which is preliminary data.</text>
</comment>
<protein>
    <submittedName>
        <fullName evidence="1">Uncharacterized protein</fullName>
    </submittedName>
</protein>
<reference evidence="1 2" key="1">
    <citation type="journal article" date="2017" name="Antonie Van Leeuwenhoek">
        <title>Rhizobium rhizosphaerae sp. nov., a novel species isolated from rice rhizosphere.</title>
        <authorList>
            <person name="Zhao J.J."/>
            <person name="Zhang J."/>
            <person name="Zhang R.J."/>
            <person name="Zhang C.W."/>
            <person name="Yin H.Q."/>
            <person name="Zhang X.X."/>
        </authorList>
    </citation>
    <scope>NUCLEOTIDE SEQUENCE [LARGE SCALE GENOMIC DNA]</scope>
    <source>
        <strain evidence="1 2">BSs20135</strain>
    </source>
</reference>
<dbReference type="RefSeq" id="WP_007622134.1">
    <property type="nucleotide sequence ID" value="NZ_BAEO01000051.1"/>
</dbReference>
<keyword evidence="2" id="KW-1185">Reference proteome</keyword>
<dbReference type="AlphaFoldDB" id="K6XI73"/>
<dbReference type="Proteomes" id="UP000006327">
    <property type="component" value="Unassembled WGS sequence"/>
</dbReference>
<dbReference type="EMBL" id="BAEO01000051">
    <property type="protein sequence ID" value="GAC20324.1"/>
    <property type="molecule type" value="Genomic_DNA"/>
</dbReference>
<name>K6XI73_9ALTE</name>
<evidence type="ECO:0000313" key="2">
    <source>
        <dbReference type="Proteomes" id="UP000006327"/>
    </source>
</evidence>